<evidence type="ECO:0000256" key="1">
    <source>
        <dbReference type="ARBA" id="ARBA00004123"/>
    </source>
</evidence>
<accession>A0A1Z5JDT3</accession>
<dbReference type="GO" id="GO:0006355">
    <property type="term" value="P:regulation of DNA-templated transcription"/>
    <property type="evidence" value="ECO:0007669"/>
    <property type="project" value="InterPro"/>
</dbReference>
<evidence type="ECO:0000256" key="3">
    <source>
        <dbReference type="ARBA" id="ARBA00023015"/>
    </source>
</evidence>
<dbReference type="Pfam" id="PF05669">
    <property type="entry name" value="Med31"/>
    <property type="match status" value="1"/>
</dbReference>
<dbReference type="InterPro" id="IPR038089">
    <property type="entry name" value="Med31_sf"/>
</dbReference>
<evidence type="ECO:0000313" key="9">
    <source>
        <dbReference type="Proteomes" id="UP000198406"/>
    </source>
</evidence>
<organism evidence="8 9">
    <name type="scientific">Fistulifera solaris</name>
    <name type="common">Oleaginous diatom</name>
    <dbReference type="NCBI Taxonomy" id="1519565"/>
    <lineage>
        <taxon>Eukaryota</taxon>
        <taxon>Sar</taxon>
        <taxon>Stramenopiles</taxon>
        <taxon>Ochrophyta</taxon>
        <taxon>Bacillariophyta</taxon>
        <taxon>Bacillariophyceae</taxon>
        <taxon>Bacillariophycidae</taxon>
        <taxon>Naviculales</taxon>
        <taxon>Naviculaceae</taxon>
        <taxon>Fistulifera</taxon>
    </lineage>
</organism>
<reference evidence="8 9" key="1">
    <citation type="journal article" date="2015" name="Plant Cell">
        <title>Oil accumulation by the oleaginous diatom Fistulifera solaris as revealed by the genome and transcriptome.</title>
        <authorList>
            <person name="Tanaka T."/>
            <person name="Maeda Y."/>
            <person name="Veluchamy A."/>
            <person name="Tanaka M."/>
            <person name="Abida H."/>
            <person name="Marechal E."/>
            <person name="Bowler C."/>
            <person name="Muto M."/>
            <person name="Sunaga Y."/>
            <person name="Tanaka M."/>
            <person name="Yoshino T."/>
            <person name="Taniguchi T."/>
            <person name="Fukuda Y."/>
            <person name="Nemoto M."/>
            <person name="Matsumoto M."/>
            <person name="Wong P.S."/>
            <person name="Aburatani S."/>
            <person name="Fujibuchi W."/>
        </authorList>
    </citation>
    <scope>NUCLEOTIDE SEQUENCE [LARGE SCALE GENOMIC DNA]</scope>
    <source>
        <strain evidence="8 9">JPCC DA0580</strain>
    </source>
</reference>
<dbReference type="GO" id="GO:0003712">
    <property type="term" value="F:transcription coregulator activity"/>
    <property type="evidence" value="ECO:0007669"/>
    <property type="project" value="InterPro"/>
</dbReference>
<keyword evidence="9" id="KW-1185">Reference proteome</keyword>
<gene>
    <name evidence="8" type="ORF">FisN_1Hu105</name>
</gene>
<dbReference type="GO" id="GO:0016592">
    <property type="term" value="C:mediator complex"/>
    <property type="evidence" value="ECO:0007669"/>
    <property type="project" value="InterPro"/>
</dbReference>
<evidence type="ECO:0000256" key="7">
    <source>
        <dbReference type="RuleBase" id="RU364129"/>
    </source>
</evidence>
<dbReference type="AlphaFoldDB" id="A0A1Z5JDT3"/>
<dbReference type="InParanoid" id="A0A1Z5JDT3"/>
<evidence type="ECO:0000256" key="5">
    <source>
        <dbReference type="ARBA" id="ARBA00023163"/>
    </source>
</evidence>
<keyword evidence="4 7" id="KW-0010">Activator</keyword>
<comment type="subcellular location">
    <subcellularLocation>
        <location evidence="1 7">Nucleus</location>
    </subcellularLocation>
</comment>
<protein>
    <recommendedName>
        <fullName evidence="7">Mediator of RNA polymerase II transcription subunit 31</fullName>
    </recommendedName>
</protein>
<dbReference type="Proteomes" id="UP000198406">
    <property type="component" value="Unassembled WGS sequence"/>
</dbReference>
<comment type="function">
    <text evidence="7">Component of the Mediator complex, a coactivator involved in the regulated transcription of nearly all RNA polymerase II-dependent genes. Mediator functions as a bridge to convey information from gene-specific regulatory proteins to the basal RNA polymerase II transcription machinery. Mediator is recruited to promoters by direct interactions with regulatory proteins and serves as a scaffold for the assembly of a functional preinitiation complex with RNA polymerase II and the general transcription factors.</text>
</comment>
<keyword evidence="5 7" id="KW-0804">Transcription</keyword>
<evidence type="ECO:0000256" key="4">
    <source>
        <dbReference type="ARBA" id="ARBA00023159"/>
    </source>
</evidence>
<dbReference type="InterPro" id="IPR008831">
    <property type="entry name" value="Mediator_Med31"/>
</dbReference>
<dbReference type="OrthoDB" id="10257739at2759"/>
<comment type="similarity">
    <text evidence="2 7">Belongs to the Mediator complex subunit 31 family.</text>
</comment>
<keyword evidence="6 7" id="KW-0539">Nucleus</keyword>
<name>A0A1Z5JDT3_FISSO</name>
<dbReference type="EMBL" id="BDSP01000050">
    <property type="protein sequence ID" value="GAX12180.1"/>
    <property type="molecule type" value="Genomic_DNA"/>
</dbReference>
<evidence type="ECO:0000256" key="2">
    <source>
        <dbReference type="ARBA" id="ARBA00006378"/>
    </source>
</evidence>
<sequence>MSENSAAAANNLPDNRFELELEFVQALASPAYIHFLATTRSETGDGPILQDAAFISFLKYLRRTWSQPEYSRFLTYPHCLYFLNMLIEKPLSLKEWTLPAYRNFCHQQQFLSWQHRHRVCYGRGSAPAPQPEKTTDDNQS</sequence>
<evidence type="ECO:0000313" key="8">
    <source>
        <dbReference type="EMBL" id="GAX12180.1"/>
    </source>
</evidence>
<proteinExistence type="inferred from homology"/>
<comment type="caution">
    <text evidence="8">The sequence shown here is derived from an EMBL/GenBank/DDBJ whole genome shotgun (WGS) entry which is preliminary data.</text>
</comment>
<dbReference type="PANTHER" id="PTHR13186">
    <property type="entry name" value="MEDIATOR OF RNA POLYMERASE II TRANSCRIPTION SUBUNIT 31"/>
    <property type="match status" value="1"/>
</dbReference>
<keyword evidence="3 7" id="KW-0805">Transcription regulation</keyword>
<comment type="subunit">
    <text evidence="7">Component of the Mediator complex.</text>
</comment>
<dbReference type="Gene3D" id="1.10.10.1340">
    <property type="entry name" value="Mediator of RNA polymerase II, submodule Med31 (Soh1)"/>
    <property type="match status" value="1"/>
</dbReference>
<dbReference type="FunCoup" id="A0A1Z5JDT3">
    <property type="interactions" value="213"/>
</dbReference>
<evidence type="ECO:0000256" key="6">
    <source>
        <dbReference type="ARBA" id="ARBA00023242"/>
    </source>
</evidence>